<organism evidence="2">
    <name type="scientific">Aureoumbra lagunensis</name>
    <dbReference type="NCBI Taxonomy" id="44058"/>
    <lineage>
        <taxon>Eukaryota</taxon>
        <taxon>Sar</taxon>
        <taxon>Stramenopiles</taxon>
        <taxon>Ochrophyta</taxon>
        <taxon>Pelagophyceae</taxon>
        <taxon>Pelagomonadales</taxon>
        <taxon>Aureoumbra</taxon>
    </lineage>
</organism>
<reference evidence="2" key="1">
    <citation type="submission" date="2021-01" db="EMBL/GenBank/DDBJ databases">
        <authorList>
            <person name="Corre E."/>
            <person name="Pelletier E."/>
            <person name="Niang G."/>
            <person name="Scheremetjew M."/>
            <person name="Finn R."/>
            <person name="Kale V."/>
            <person name="Holt S."/>
            <person name="Cochrane G."/>
            <person name="Meng A."/>
            <person name="Brown T."/>
            <person name="Cohen L."/>
        </authorList>
    </citation>
    <scope>NUCLEOTIDE SEQUENCE</scope>
    <source>
        <strain evidence="2">CCMP1510</strain>
    </source>
</reference>
<sequence length="416" mass="47370">MAEGSPKLDELDDEDDIENFEVPSSKPEEFRPRPNPSQPINPVTPVTPVKICAHELAKEFCLPTGIAEEFIKSTETLARRYWLIDNSASMTSQDGHRYMNDSDGGGHRMDRSTRWDELKDTLHFVGRMAIKLQAWTEFRLINKPPNHSGYIRLGLGENDEVDLLMKFLETIPLGHTPLCTCLKNLENDIKRHAEQVKDLEGKYICVVISTDGEPTDVAQSKWQETVVQIFINLLHKLANGVKTHILIRPCTDVDNIVKFWNDIDKNLDASSKGFDEFSLDVLDDLAGECKDVMDKTPWLTYGPELHRLREWGVLGRIFDDIDESPINIANLVDIIGIIFGSQVTDTLPPPQGQKKDSWGKFLQHVSVAQDNLKERGNTFNAVKNEITPWIDLKKLDEKFKPKKKKSFTRLICYSDI</sequence>
<gene>
    <name evidence="2" type="ORF">ALAG00032_LOCUS1831</name>
</gene>
<protein>
    <recommendedName>
        <fullName evidence="3">VWFA domain-containing protein</fullName>
    </recommendedName>
</protein>
<dbReference type="EMBL" id="HBIJ01002665">
    <property type="protein sequence ID" value="CAE0361099.1"/>
    <property type="molecule type" value="Transcribed_RNA"/>
</dbReference>
<proteinExistence type="predicted"/>
<evidence type="ECO:0008006" key="3">
    <source>
        <dbReference type="Google" id="ProtNLM"/>
    </source>
</evidence>
<evidence type="ECO:0000313" key="2">
    <source>
        <dbReference type="EMBL" id="CAE0361099.1"/>
    </source>
</evidence>
<feature type="region of interest" description="Disordered" evidence="1">
    <location>
        <begin position="1"/>
        <end position="43"/>
    </location>
</feature>
<feature type="compositionally biased region" description="Acidic residues" evidence="1">
    <location>
        <begin position="10"/>
        <end position="19"/>
    </location>
</feature>
<dbReference type="AlphaFoldDB" id="A0A7S3JPT3"/>
<name>A0A7S3JPT3_9STRA</name>
<accession>A0A7S3JPT3</accession>
<evidence type="ECO:0000256" key="1">
    <source>
        <dbReference type="SAM" id="MobiDB-lite"/>
    </source>
</evidence>